<gene>
    <name evidence="10" type="ORF">HTZ77_33515</name>
</gene>
<evidence type="ECO:0000256" key="5">
    <source>
        <dbReference type="ARBA" id="ARBA00022741"/>
    </source>
</evidence>
<dbReference type="InterPro" id="IPR027417">
    <property type="entry name" value="P-loop_NTPase"/>
</dbReference>
<dbReference type="InterPro" id="IPR050107">
    <property type="entry name" value="ABC_carbohydrate_import_ATPase"/>
</dbReference>
<dbReference type="Gene3D" id="3.40.50.300">
    <property type="entry name" value="P-loop containing nucleotide triphosphate hydrolases"/>
    <property type="match status" value="2"/>
</dbReference>
<evidence type="ECO:0000256" key="2">
    <source>
        <dbReference type="ARBA" id="ARBA00022448"/>
    </source>
</evidence>
<evidence type="ECO:0000256" key="7">
    <source>
        <dbReference type="ARBA" id="ARBA00022967"/>
    </source>
</evidence>
<dbReference type="Pfam" id="PF00005">
    <property type="entry name" value="ABC_tran"/>
    <property type="match status" value="2"/>
</dbReference>
<evidence type="ECO:0000313" key="10">
    <source>
        <dbReference type="EMBL" id="NUW36291.1"/>
    </source>
</evidence>
<dbReference type="PROSITE" id="PS00211">
    <property type="entry name" value="ABC_TRANSPORTER_1"/>
    <property type="match status" value="1"/>
</dbReference>
<name>A0A7Y6IDV2_9ACTN</name>
<evidence type="ECO:0000313" key="11">
    <source>
        <dbReference type="Proteomes" id="UP000586042"/>
    </source>
</evidence>
<evidence type="ECO:0000256" key="1">
    <source>
        <dbReference type="ARBA" id="ARBA00004202"/>
    </source>
</evidence>
<dbReference type="CDD" id="cd03215">
    <property type="entry name" value="ABC_Carb_Monos_II"/>
    <property type="match status" value="1"/>
</dbReference>
<keyword evidence="4" id="KW-0677">Repeat</keyword>
<protein>
    <submittedName>
        <fullName evidence="10">Sugar ABC transporter ATP-binding protein</fullName>
    </submittedName>
</protein>
<keyword evidence="11" id="KW-1185">Reference proteome</keyword>
<dbReference type="SMART" id="SM00382">
    <property type="entry name" value="AAA"/>
    <property type="match status" value="2"/>
</dbReference>
<dbReference type="AlphaFoldDB" id="A0A7Y6IDV2"/>
<evidence type="ECO:0000256" key="4">
    <source>
        <dbReference type="ARBA" id="ARBA00022737"/>
    </source>
</evidence>
<keyword evidence="5" id="KW-0547">Nucleotide-binding</keyword>
<comment type="caution">
    <text evidence="10">The sequence shown here is derived from an EMBL/GenBank/DDBJ whole genome shotgun (WGS) entry which is preliminary data.</text>
</comment>
<dbReference type="CDD" id="cd03216">
    <property type="entry name" value="ABC_Carb_Monos_I"/>
    <property type="match status" value="1"/>
</dbReference>
<evidence type="ECO:0000259" key="9">
    <source>
        <dbReference type="PROSITE" id="PS50893"/>
    </source>
</evidence>
<keyword evidence="7" id="KW-1278">Translocase</keyword>
<dbReference type="PANTHER" id="PTHR43790">
    <property type="entry name" value="CARBOHYDRATE TRANSPORT ATP-BINDING PROTEIN MG119-RELATED"/>
    <property type="match status" value="1"/>
</dbReference>
<dbReference type="InterPro" id="IPR003593">
    <property type="entry name" value="AAA+_ATPase"/>
</dbReference>
<dbReference type="Proteomes" id="UP000586042">
    <property type="component" value="Unassembled WGS sequence"/>
</dbReference>
<dbReference type="InterPro" id="IPR003439">
    <property type="entry name" value="ABC_transporter-like_ATP-bd"/>
</dbReference>
<dbReference type="GO" id="GO:0016887">
    <property type="term" value="F:ATP hydrolysis activity"/>
    <property type="evidence" value="ECO:0007669"/>
    <property type="project" value="InterPro"/>
</dbReference>
<dbReference type="PANTHER" id="PTHR43790:SF9">
    <property type="entry name" value="GALACTOFURANOSE TRANSPORTER ATP-BINDING PROTEIN YTFR"/>
    <property type="match status" value="1"/>
</dbReference>
<accession>A0A7Y6IDV2</accession>
<keyword evidence="8" id="KW-0472">Membrane</keyword>
<keyword evidence="6 10" id="KW-0067">ATP-binding</keyword>
<organism evidence="10 11">
    <name type="scientific">Nonomuraea montanisoli</name>
    <dbReference type="NCBI Taxonomy" id="2741721"/>
    <lineage>
        <taxon>Bacteria</taxon>
        <taxon>Bacillati</taxon>
        <taxon>Actinomycetota</taxon>
        <taxon>Actinomycetes</taxon>
        <taxon>Streptosporangiales</taxon>
        <taxon>Streptosporangiaceae</taxon>
        <taxon>Nonomuraea</taxon>
    </lineage>
</organism>
<dbReference type="RefSeq" id="WP_175593722.1">
    <property type="nucleotide sequence ID" value="NZ_JABWGN010000014.1"/>
</dbReference>
<evidence type="ECO:0000256" key="8">
    <source>
        <dbReference type="ARBA" id="ARBA00023136"/>
    </source>
</evidence>
<dbReference type="InterPro" id="IPR017871">
    <property type="entry name" value="ABC_transporter-like_CS"/>
</dbReference>
<sequence length="500" mass="53469">MTGDILRAEGLRKQFPGVLALDGVDLSLRAGEVHVLLGENGAGKSTLIKILSGAYHPDGGRVLMDGRPVRIRSAGDARALGIATIYQEFNLVPQLTVAENLALGRPPRRFGLVDRARMERDAADLLARVDVRVDPRTPVGRLGIARMQMVEIAKALALEARVLIMDEPTAVLTTGEVEKLFAIVRQLRDEGVAIVFITHHLEEIPQIGDRVTVLRDGRSVAEVPASTPHDELVRLMVGRPIDQQYPRRPARPGEPLLKVRGLTRRGVFADVSFEVRAGEVVGVAGLVGAGRTEVARALFGADHYDAGEVTVNGRRLPPGDVHAAMEAGLGLVPEDRKGQGLVLGAAVAENLGLVTLRDATRAGFVDRRGQRTAAAKVADQLGIRMAGLDQEVRTLSGGNQQKVVIGKWLVAGARVLILDEPTRGVDVGARVEIYQLVNELTAAGDAVLMISSDLPEVLGMSDRILVMARGRLVGELPAARATQDDVMAMAVAEVEGGRVQ</sequence>
<comment type="subcellular location">
    <subcellularLocation>
        <location evidence="1">Cell membrane</location>
        <topology evidence="1">Peripheral membrane protein</topology>
    </subcellularLocation>
</comment>
<feature type="domain" description="ABC transporter" evidence="9">
    <location>
        <begin position="251"/>
        <end position="494"/>
    </location>
</feature>
<feature type="domain" description="ABC transporter" evidence="9">
    <location>
        <begin position="6"/>
        <end position="241"/>
    </location>
</feature>
<dbReference type="FunFam" id="3.40.50.300:FF:000127">
    <property type="entry name" value="Ribose import ATP-binding protein RbsA"/>
    <property type="match status" value="1"/>
</dbReference>
<dbReference type="EMBL" id="JABWGN010000014">
    <property type="protein sequence ID" value="NUW36291.1"/>
    <property type="molecule type" value="Genomic_DNA"/>
</dbReference>
<proteinExistence type="predicted"/>
<dbReference type="PROSITE" id="PS50893">
    <property type="entry name" value="ABC_TRANSPORTER_2"/>
    <property type="match status" value="2"/>
</dbReference>
<dbReference type="SUPFAM" id="SSF52540">
    <property type="entry name" value="P-loop containing nucleoside triphosphate hydrolases"/>
    <property type="match status" value="2"/>
</dbReference>
<evidence type="ECO:0000256" key="3">
    <source>
        <dbReference type="ARBA" id="ARBA00022475"/>
    </source>
</evidence>
<dbReference type="GO" id="GO:0005886">
    <property type="term" value="C:plasma membrane"/>
    <property type="evidence" value="ECO:0007669"/>
    <property type="project" value="UniProtKB-SubCell"/>
</dbReference>
<dbReference type="GO" id="GO:0005524">
    <property type="term" value="F:ATP binding"/>
    <property type="evidence" value="ECO:0007669"/>
    <property type="project" value="UniProtKB-KW"/>
</dbReference>
<reference evidence="10 11" key="1">
    <citation type="submission" date="2020-06" db="EMBL/GenBank/DDBJ databases">
        <title>Nonomuraea sp. SMC257, a novel actinomycete isolated from soil.</title>
        <authorList>
            <person name="Chanama M."/>
        </authorList>
    </citation>
    <scope>NUCLEOTIDE SEQUENCE [LARGE SCALE GENOMIC DNA]</scope>
    <source>
        <strain evidence="10 11">SMC257</strain>
    </source>
</reference>
<keyword evidence="2" id="KW-0813">Transport</keyword>
<keyword evidence="3" id="KW-1003">Cell membrane</keyword>
<evidence type="ECO:0000256" key="6">
    <source>
        <dbReference type="ARBA" id="ARBA00022840"/>
    </source>
</evidence>